<proteinExistence type="predicted"/>
<keyword evidence="3" id="KW-1185">Reference proteome</keyword>
<dbReference type="Pfam" id="PF20150">
    <property type="entry name" value="2EXR"/>
    <property type="match status" value="1"/>
</dbReference>
<dbReference type="AlphaFoldDB" id="A0A1J7JWG5"/>
<dbReference type="PANTHER" id="PTHR35910">
    <property type="entry name" value="2EXR DOMAIN-CONTAINING PROTEIN"/>
    <property type="match status" value="1"/>
</dbReference>
<dbReference type="InParanoid" id="A0A1J7JWG5"/>
<evidence type="ECO:0000259" key="1">
    <source>
        <dbReference type="Pfam" id="PF20150"/>
    </source>
</evidence>
<sequence>MCDLNEFHLFPRLPPEIRIKIWNFSLPDPRIVEVRCGSDSISNKVPIGLGGVTGCLSSASIPVTLGVCRESRAETSRRYKAMFGFAGRPGRVYFDPARDVLYFGANGTGLMGPHAQFRTVFALCESDLACVRRIAVDEAVLGPVSPGYSELERFMATARAVYQILTWVLRLPGLEELIFVSKTAQGRFDPRETHVTEPSPETIHNSKSLLGAVGLALQDMSRNAPSWQQPAWNVFSRKSFA</sequence>
<dbReference type="Proteomes" id="UP000182658">
    <property type="component" value="Unassembled WGS sequence"/>
</dbReference>
<gene>
    <name evidence="2" type="ORF">CONLIGDRAFT_190418</name>
</gene>
<dbReference type="PANTHER" id="PTHR35910:SF6">
    <property type="entry name" value="2EXR DOMAIN-CONTAINING PROTEIN"/>
    <property type="match status" value="1"/>
</dbReference>
<dbReference type="InterPro" id="IPR045518">
    <property type="entry name" value="2EXR"/>
</dbReference>
<evidence type="ECO:0000313" key="2">
    <source>
        <dbReference type="EMBL" id="OIW33748.1"/>
    </source>
</evidence>
<dbReference type="EMBL" id="KV875094">
    <property type="protein sequence ID" value="OIW33748.1"/>
    <property type="molecule type" value="Genomic_DNA"/>
</dbReference>
<protein>
    <recommendedName>
        <fullName evidence="1">2EXR domain-containing protein</fullName>
    </recommendedName>
</protein>
<reference evidence="2 3" key="1">
    <citation type="submission" date="2016-10" db="EMBL/GenBank/DDBJ databases">
        <title>Draft genome sequence of Coniochaeta ligniaria NRRL30616, a lignocellulolytic fungus for bioabatement of inhibitors in plant biomass hydrolysates.</title>
        <authorList>
            <consortium name="DOE Joint Genome Institute"/>
            <person name="Jimenez D.J."/>
            <person name="Hector R.E."/>
            <person name="Riley R."/>
            <person name="Sun H."/>
            <person name="Grigoriev I.V."/>
            <person name="Van Elsas J.D."/>
            <person name="Nichols N.N."/>
        </authorList>
    </citation>
    <scope>NUCLEOTIDE SEQUENCE [LARGE SCALE GENOMIC DNA]</scope>
    <source>
        <strain evidence="2 3">NRRL 30616</strain>
    </source>
</reference>
<feature type="domain" description="2EXR" evidence="1">
    <location>
        <begin position="7"/>
        <end position="101"/>
    </location>
</feature>
<dbReference type="OrthoDB" id="3557569at2759"/>
<accession>A0A1J7JWG5</accession>
<evidence type="ECO:0000313" key="3">
    <source>
        <dbReference type="Proteomes" id="UP000182658"/>
    </source>
</evidence>
<name>A0A1J7JWG5_9PEZI</name>
<organism evidence="2 3">
    <name type="scientific">Coniochaeta ligniaria NRRL 30616</name>
    <dbReference type="NCBI Taxonomy" id="1408157"/>
    <lineage>
        <taxon>Eukaryota</taxon>
        <taxon>Fungi</taxon>
        <taxon>Dikarya</taxon>
        <taxon>Ascomycota</taxon>
        <taxon>Pezizomycotina</taxon>
        <taxon>Sordariomycetes</taxon>
        <taxon>Sordariomycetidae</taxon>
        <taxon>Coniochaetales</taxon>
        <taxon>Coniochaetaceae</taxon>
        <taxon>Coniochaeta</taxon>
    </lineage>
</organism>